<organism evidence="1 2">
    <name type="scientific">Eragrostis curvula</name>
    <name type="common">weeping love grass</name>
    <dbReference type="NCBI Taxonomy" id="38414"/>
    <lineage>
        <taxon>Eukaryota</taxon>
        <taxon>Viridiplantae</taxon>
        <taxon>Streptophyta</taxon>
        <taxon>Embryophyta</taxon>
        <taxon>Tracheophyta</taxon>
        <taxon>Spermatophyta</taxon>
        <taxon>Magnoliopsida</taxon>
        <taxon>Liliopsida</taxon>
        <taxon>Poales</taxon>
        <taxon>Poaceae</taxon>
        <taxon>PACMAD clade</taxon>
        <taxon>Chloridoideae</taxon>
        <taxon>Eragrostideae</taxon>
        <taxon>Eragrostidinae</taxon>
        <taxon>Eragrostis</taxon>
    </lineage>
</organism>
<sequence>MGHGASCGRPSEEVDFFGAVQSGDLGRLAAALSSRPSLLGRTTLFDRLSALHIAAAHGHLQVRTNGAPC</sequence>
<accession>A0A5J9WHX9</accession>
<dbReference type="AlphaFoldDB" id="A0A5J9WHX9"/>
<dbReference type="EMBL" id="RWGY01000004">
    <property type="protein sequence ID" value="TVU47575.1"/>
    <property type="molecule type" value="Genomic_DNA"/>
</dbReference>
<keyword evidence="2" id="KW-1185">Reference proteome</keyword>
<protein>
    <submittedName>
        <fullName evidence="1">Uncharacterized protein</fullName>
    </submittedName>
</protein>
<feature type="non-terminal residue" evidence="1">
    <location>
        <position position="1"/>
    </location>
</feature>
<dbReference type="Proteomes" id="UP000324897">
    <property type="component" value="Chromosome 5"/>
</dbReference>
<dbReference type="Gramene" id="TVU47575">
    <property type="protein sequence ID" value="TVU47575"/>
    <property type="gene ID" value="EJB05_07181"/>
</dbReference>
<proteinExistence type="predicted"/>
<comment type="caution">
    <text evidence="1">The sequence shown here is derived from an EMBL/GenBank/DDBJ whole genome shotgun (WGS) entry which is preliminary data.</text>
</comment>
<name>A0A5J9WHX9_9POAL</name>
<reference evidence="1 2" key="1">
    <citation type="journal article" date="2019" name="Sci. Rep.">
        <title>A high-quality genome of Eragrostis curvula grass provides insights into Poaceae evolution and supports new strategies to enhance forage quality.</title>
        <authorList>
            <person name="Carballo J."/>
            <person name="Santos B.A.C.M."/>
            <person name="Zappacosta D."/>
            <person name="Garbus I."/>
            <person name="Selva J.P."/>
            <person name="Gallo C.A."/>
            <person name="Diaz A."/>
            <person name="Albertini E."/>
            <person name="Caccamo M."/>
            <person name="Echenique V."/>
        </authorList>
    </citation>
    <scope>NUCLEOTIDE SEQUENCE [LARGE SCALE GENOMIC DNA]</scope>
    <source>
        <strain evidence="2">cv. Victoria</strain>
        <tissue evidence="1">Leaf</tissue>
    </source>
</reference>
<evidence type="ECO:0000313" key="2">
    <source>
        <dbReference type="Proteomes" id="UP000324897"/>
    </source>
</evidence>
<evidence type="ECO:0000313" key="1">
    <source>
        <dbReference type="EMBL" id="TVU47575.1"/>
    </source>
</evidence>
<gene>
    <name evidence="1" type="ORF">EJB05_07181</name>
</gene>